<gene>
    <name evidence="5" type="ORF">V1264_006644</name>
</gene>
<dbReference type="GO" id="GO:0071356">
    <property type="term" value="P:cellular response to tumor necrosis factor"/>
    <property type="evidence" value="ECO:0007669"/>
    <property type="project" value="TreeGrafter"/>
</dbReference>
<dbReference type="PANTHER" id="PTHR46680">
    <property type="entry name" value="NF-KAPPA-B INHIBITOR ALPHA"/>
    <property type="match status" value="1"/>
</dbReference>
<dbReference type="InterPro" id="IPR036036">
    <property type="entry name" value="SOCS_box-like_dom_sf"/>
</dbReference>
<dbReference type="EMBL" id="JBAMIC010000018">
    <property type="protein sequence ID" value="KAK7095200.1"/>
    <property type="molecule type" value="Genomic_DNA"/>
</dbReference>
<sequence>MTNERTGFQQILMTSISPGLPNNTNAIFQKLREAIESGHVISVEELLAKEWTQGDNRNSALFEFAVKSRQLNVIRCLLRHGVVPLRESPIFSAIQKIEALQVVLAERHSVHVTSSTLKTPLHVAVTVNTAAIPILVSAGCDVTTRDGVQGDTPLHTACTKFQEDAILLLMQAGAHLNTQNWRCRSPLHCLLHHSHHRHDFHSKSRRDLARCLVHVGMTMVTSSSRHQSLGQRNSQDNRVYDVYRRLLKETRRSISSLQHLCRVTVRGLCEGGGGRRGGNGGGEVSLAAVIEKLEVSCYLKEYLLYKQHVFDRAAFHPETTRVLDDWISNI</sequence>
<reference evidence="5 6" key="1">
    <citation type="submission" date="2024-02" db="EMBL/GenBank/DDBJ databases">
        <title>Chromosome-scale genome assembly of the rough periwinkle Littorina saxatilis.</title>
        <authorList>
            <person name="De Jode A."/>
            <person name="Faria R."/>
            <person name="Formenti G."/>
            <person name="Sims Y."/>
            <person name="Smith T.P."/>
            <person name="Tracey A."/>
            <person name="Wood J.M.D."/>
            <person name="Zagrodzka Z.B."/>
            <person name="Johannesson K."/>
            <person name="Butlin R.K."/>
            <person name="Leder E.H."/>
        </authorList>
    </citation>
    <scope>NUCLEOTIDE SEQUENCE [LARGE SCALE GENOMIC DNA]</scope>
    <source>
        <strain evidence="5">Snail1</strain>
        <tissue evidence="5">Muscle</tissue>
    </source>
</reference>
<dbReference type="AlphaFoldDB" id="A0AAN9AZP1"/>
<feature type="repeat" description="ANK" evidence="3">
    <location>
        <begin position="149"/>
        <end position="181"/>
    </location>
</feature>
<evidence type="ECO:0000256" key="1">
    <source>
        <dbReference type="ARBA" id="ARBA00022737"/>
    </source>
</evidence>
<keyword evidence="1" id="KW-0677">Repeat</keyword>
<dbReference type="PANTHER" id="PTHR46680:SF3">
    <property type="entry name" value="NF-KAPPA-B INHIBITOR CACTUS"/>
    <property type="match status" value="1"/>
</dbReference>
<dbReference type="Pfam" id="PF07525">
    <property type="entry name" value="SOCS_box"/>
    <property type="match status" value="1"/>
</dbReference>
<dbReference type="PROSITE" id="PS50225">
    <property type="entry name" value="SOCS"/>
    <property type="match status" value="1"/>
</dbReference>
<evidence type="ECO:0000259" key="4">
    <source>
        <dbReference type="PROSITE" id="PS50225"/>
    </source>
</evidence>
<dbReference type="InterPro" id="IPR036770">
    <property type="entry name" value="Ankyrin_rpt-contain_sf"/>
</dbReference>
<dbReference type="InterPro" id="IPR002110">
    <property type="entry name" value="Ankyrin_rpt"/>
</dbReference>
<dbReference type="Proteomes" id="UP001374579">
    <property type="component" value="Unassembled WGS sequence"/>
</dbReference>
<evidence type="ECO:0000313" key="6">
    <source>
        <dbReference type="Proteomes" id="UP001374579"/>
    </source>
</evidence>
<dbReference type="GO" id="GO:0035556">
    <property type="term" value="P:intracellular signal transduction"/>
    <property type="evidence" value="ECO:0007669"/>
    <property type="project" value="InterPro"/>
</dbReference>
<evidence type="ECO:0000256" key="3">
    <source>
        <dbReference type="PROSITE-ProRule" id="PRU00023"/>
    </source>
</evidence>
<evidence type="ECO:0000313" key="5">
    <source>
        <dbReference type="EMBL" id="KAK7095200.1"/>
    </source>
</evidence>
<dbReference type="GO" id="GO:0051059">
    <property type="term" value="F:NF-kappaB binding"/>
    <property type="evidence" value="ECO:0007669"/>
    <property type="project" value="TreeGrafter"/>
</dbReference>
<comment type="caution">
    <text evidence="5">The sequence shown here is derived from an EMBL/GenBank/DDBJ whole genome shotgun (WGS) entry which is preliminary data.</text>
</comment>
<name>A0AAN9AZP1_9CAEN</name>
<keyword evidence="2 3" id="KW-0040">ANK repeat</keyword>
<dbReference type="SMART" id="SM00248">
    <property type="entry name" value="ANK"/>
    <property type="match status" value="3"/>
</dbReference>
<feature type="domain" description="SOCS box" evidence="4">
    <location>
        <begin position="242"/>
        <end position="309"/>
    </location>
</feature>
<dbReference type="InterPro" id="IPR001496">
    <property type="entry name" value="SOCS_box"/>
</dbReference>
<dbReference type="SUPFAM" id="SSF158235">
    <property type="entry name" value="SOCS box-like"/>
    <property type="match status" value="1"/>
</dbReference>
<dbReference type="GO" id="GO:0005829">
    <property type="term" value="C:cytosol"/>
    <property type="evidence" value="ECO:0007669"/>
    <property type="project" value="TreeGrafter"/>
</dbReference>
<organism evidence="5 6">
    <name type="scientific">Littorina saxatilis</name>
    <dbReference type="NCBI Taxonomy" id="31220"/>
    <lineage>
        <taxon>Eukaryota</taxon>
        <taxon>Metazoa</taxon>
        <taxon>Spiralia</taxon>
        <taxon>Lophotrochozoa</taxon>
        <taxon>Mollusca</taxon>
        <taxon>Gastropoda</taxon>
        <taxon>Caenogastropoda</taxon>
        <taxon>Littorinimorpha</taxon>
        <taxon>Littorinoidea</taxon>
        <taxon>Littorinidae</taxon>
        <taxon>Littorina</taxon>
    </lineage>
</organism>
<dbReference type="PROSITE" id="PS50088">
    <property type="entry name" value="ANK_REPEAT"/>
    <property type="match status" value="1"/>
</dbReference>
<accession>A0AAN9AZP1</accession>
<proteinExistence type="predicted"/>
<dbReference type="InterPro" id="IPR051070">
    <property type="entry name" value="NF-kappa-B_inhibitor"/>
</dbReference>
<dbReference type="Pfam" id="PF12796">
    <property type="entry name" value="Ank_2"/>
    <property type="match status" value="1"/>
</dbReference>
<dbReference type="SUPFAM" id="SSF48403">
    <property type="entry name" value="Ankyrin repeat"/>
    <property type="match status" value="1"/>
</dbReference>
<evidence type="ECO:0000256" key="2">
    <source>
        <dbReference type="ARBA" id="ARBA00023043"/>
    </source>
</evidence>
<protein>
    <recommendedName>
        <fullName evidence="4">SOCS box domain-containing protein</fullName>
    </recommendedName>
</protein>
<keyword evidence="6" id="KW-1185">Reference proteome</keyword>
<dbReference type="Gene3D" id="1.25.40.20">
    <property type="entry name" value="Ankyrin repeat-containing domain"/>
    <property type="match status" value="1"/>
</dbReference>
<dbReference type="PROSITE" id="PS50297">
    <property type="entry name" value="ANK_REP_REGION"/>
    <property type="match status" value="1"/>
</dbReference>